<dbReference type="Gene3D" id="2.60.40.10">
    <property type="entry name" value="Immunoglobulins"/>
    <property type="match status" value="6"/>
</dbReference>
<dbReference type="InterPro" id="IPR013783">
    <property type="entry name" value="Ig-like_fold"/>
</dbReference>
<keyword evidence="1" id="KW-0812">Transmembrane</keyword>
<proteinExistence type="predicted"/>
<reference evidence="3" key="1">
    <citation type="submission" date="2016-10" db="EMBL/GenBank/DDBJ databases">
        <authorList>
            <person name="Varghese N."/>
            <person name="Submissions S."/>
        </authorList>
    </citation>
    <scope>NUCLEOTIDE SEQUENCE [LARGE SCALE GENOMIC DNA]</scope>
    <source>
        <strain evidence="3">DSM 13577</strain>
    </source>
</reference>
<sequence length="1461" mass="162523">MRKILALLVIGVMIFTIVPKPYTVTAEEGEEKLIVSGTYQKIDMEKGENDFLEEALVAKSLVQKDNTGMNLENLYVANDDEYWYIGFEGKSDWGMMYGIYIDIDGVPGSGGHFNPWGRNVPVIEDYYPEFAIHAWSPGGTKKVEPAQFITWTGESWDSKSLKEVNGKEANDVESGFVKYAIPHEVLGNPDSIRVFLFIAGGDGVPQDVVPGDQRISTGWMNEIDFQFDKFVEVKRAEKPVVEPLYLSIEGPRELKINKLSHTFKGETNGESLKVNDVEIPLIEGTFEVEVMLMEGENEFVFLAIRGEEEKEEKITVWVNTEPVTIEIIQPIEEITTSQPLIEIIGKTNGDQVLINGLEVPLNEDGEFRYNVALIAGENIITIHASNRYGSAVSQLVKVIYEKPQTKIIIDGNIDEAYGEPVAIDPKGDMKQPDLDLHRLFVTDDSNFWYIGLDSYLTNWGVTYGIYIDTDNVKGSGGTTDPWGRKVGAVEEHLPNFILYIWRNGDGTINTPQLWKWNNDKWEMTELDLAGGASFYSPENEFMEFAIPKVVLGNPEFINLIAFTTGGDGIAQDTTPSDPAVEQEEPIWGAIEPTILSAFVKVEETVAGALSLVVEAPEDGLLTNKKQISVKGQTNGDRVYVNDSLVEIGENGRFIFHLTLKEEGEHQVIIKAVRGVEELTVTRKIFADFTPPLLEVTTPTKDMEVDSQDFTVKGKVEIGAILYVNGEETEYDSDGNFEKTIRLISGVNQVIIRAVDKAGNITEKTFKITFKAATSGPTTIKVDGINDFPPDTVVGTSPAGSMSEPHLDLRNFYVTDDNQYWYFGFDAYLKGDFGKAYGIYIDIDGKKGSGGTTDPWGRKVAATEEHLPEYIIYVWYDSRGLQNAQFITWTGNGWDYKQLVDIGGKQGHSENFIEYGVPKLLLNNVQSFNVILFTVGGDGTGPQDSAPKCPAITWSEPKWNIEEKVVLSNFAKVEGRGVEKILTLLVENPAEDLQTDVDNIEIRGRVTEGAKVTINGIQVEVKEGVFSQKYKLVKGENNFKITAVLDEQKITITRKVIYVPPRNINNFPKEALVAQDPAGDINAPNLDLTTLYVMDDELYWYIGFHAPAGDWGLAYGLYFDVDNVSGSGGTSDPWARAIKTVPEHHPEYVIYAWHNENRQLEPAKIYSWTGENWRERDLGSYRGAKQEYSAGFVKYTIPKAALGYANQFYISLFTTGGDGPAQDTVPSDPNVKFTEPKWDANYFVTLSKFAFVEANYPIEPPKLEILSPSDGSYVNTPTITIKGVTEIDAKIFVGELEIKVDENGKFQFDYTLDEGENIITIIAKDSRGIENQVDLLIYLDTEPPKLILNKDYDGMVVEEAELIIAGKTSLDAQVFINGEKANLQSNGVFTLTIQLEEGENVIEIKAVDRAGNERVKTITVTYNPPKAKKNTGLMTGIGLGLIFVLGALAFVFGKKYGYIGKN</sequence>
<dbReference type="RefSeq" id="WP_091350672.1">
    <property type="nucleotide sequence ID" value="NZ_FOIF01000023.1"/>
</dbReference>
<protein>
    <recommendedName>
        <fullName evidence="4">Ig-like domain (Group 3)</fullName>
    </recommendedName>
</protein>
<evidence type="ECO:0000313" key="2">
    <source>
        <dbReference type="EMBL" id="SES94990.1"/>
    </source>
</evidence>
<evidence type="ECO:0000313" key="3">
    <source>
        <dbReference type="Proteomes" id="UP000243819"/>
    </source>
</evidence>
<dbReference type="Proteomes" id="UP000243819">
    <property type="component" value="Unassembled WGS sequence"/>
</dbReference>
<name>A0A1I0AMM2_9FIRM</name>
<keyword evidence="1" id="KW-0472">Membrane</keyword>
<dbReference type="EMBL" id="FOIF01000023">
    <property type="protein sequence ID" value="SES94990.1"/>
    <property type="molecule type" value="Genomic_DNA"/>
</dbReference>
<dbReference type="Pfam" id="PF09136">
    <property type="entry name" value="Glucodextran_B"/>
    <property type="match status" value="4"/>
</dbReference>
<gene>
    <name evidence="2" type="ORF">SAMN03080614_102331</name>
</gene>
<organism evidence="2 3">
    <name type="scientific">Anaerobranca gottschalkii DSM 13577</name>
    <dbReference type="NCBI Taxonomy" id="1120990"/>
    <lineage>
        <taxon>Bacteria</taxon>
        <taxon>Bacillati</taxon>
        <taxon>Bacillota</taxon>
        <taxon>Clostridia</taxon>
        <taxon>Eubacteriales</taxon>
        <taxon>Proteinivoracaceae</taxon>
        <taxon>Anaerobranca</taxon>
    </lineage>
</organism>
<evidence type="ECO:0000256" key="1">
    <source>
        <dbReference type="SAM" id="Phobius"/>
    </source>
</evidence>
<dbReference type="OrthoDB" id="9798386at2"/>
<keyword evidence="3" id="KW-1185">Reference proteome</keyword>
<accession>A0A1I0AMM2</accession>
<feature type="transmembrane region" description="Helical" evidence="1">
    <location>
        <begin position="1432"/>
        <end position="1451"/>
    </location>
</feature>
<keyword evidence="1" id="KW-1133">Transmembrane helix</keyword>
<evidence type="ECO:0008006" key="4">
    <source>
        <dbReference type="Google" id="ProtNLM"/>
    </source>
</evidence>
<dbReference type="STRING" id="1120990.SAMN03080614_102331"/>